<accession>A0A4Q2U0K0</accession>
<protein>
    <submittedName>
        <fullName evidence="6">TetR family transcriptional regulator</fullName>
    </submittedName>
</protein>
<gene>
    <name evidence="6" type="ORF">D3273_21990</name>
</gene>
<dbReference type="SUPFAM" id="SSF46689">
    <property type="entry name" value="Homeodomain-like"/>
    <property type="match status" value="1"/>
</dbReference>
<evidence type="ECO:0000256" key="2">
    <source>
        <dbReference type="ARBA" id="ARBA00023125"/>
    </source>
</evidence>
<keyword evidence="3" id="KW-0804">Transcription</keyword>
<dbReference type="PRINTS" id="PR00455">
    <property type="entry name" value="HTHTETR"/>
</dbReference>
<evidence type="ECO:0000256" key="4">
    <source>
        <dbReference type="PROSITE-ProRule" id="PRU00335"/>
    </source>
</evidence>
<comment type="caution">
    <text evidence="6">The sequence shown here is derived from an EMBL/GenBank/DDBJ whole genome shotgun (WGS) entry which is preliminary data.</text>
</comment>
<dbReference type="PANTHER" id="PTHR30055:SF234">
    <property type="entry name" value="HTH-TYPE TRANSCRIPTIONAL REGULATOR BETI"/>
    <property type="match status" value="1"/>
</dbReference>
<reference evidence="6 7" key="2">
    <citation type="submission" date="2019-02" db="EMBL/GenBank/DDBJ databases">
        <title>'Lichenibacterium ramalinii' gen. nov. sp. nov., 'Lichenibacterium minor' gen. nov. sp. nov.</title>
        <authorList>
            <person name="Pankratov T."/>
        </authorList>
    </citation>
    <scope>NUCLEOTIDE SEQUENCE [LARGE SCALE GENOMIC DNA]</scope>
    <source>
        <strain evidence="6 7">RmlP026</strain>
    </source>
</reference>
<dbReference type="InterPro" id="IPR001647">
    <property type="entry name" value="HTH_TetR"/>
</dbReference>
<dbReference type="EMBL" id="QYBB01000039">
    <property type="protein sequence ID" value="RYC29802.1"/>
    <property type="molecule type" value="Genomic_DNA"/>
</dbReference>
<dbReference type="Pfam" id="PF00440">
    <property type="entry name" value="TetR_N"/>
    <property type="match status" value="1"/>
</dbReference>
<organism evidence="6 7">
    <name type="scientific">Lichenibacterium minor</name>
    <dbReference type="NCBI Taxonomy" id="2316528"/>
    <lineage>
        <taxon>Bacteria</taxon>
        <taxon>Pseudomonadati</taxon>
        <taxon>Pseudomonadota</taxon>
        <taxon>Alphaproteobacteria</taxon>
        <taxon>Hyphomicrobiales</taxon>
        <taxon>Lichenihabitantaceae</taxon>
        <taxon>Lichenibacterium</taxon>
    </lineage>
</organism>
<dbReference type="InterPro" id="IPR050109">
    <property type="entry name" value="HTH-type_TetR-like_transc_reg"/>
</dbReference>
<dbReference type="GO" id="GO:0000976">
    <property type="term" value="F:transcription cis-regulatory region binding"/>
    <property type="evidence" value="ECO:0007669"/>
    <property type="project" value="TreeGrafter"/>
</dbReference>
<dbReference type="GO" id="GO:0003700">
    <property type="term" value="F:DNA-binding transcription factor activity"/>
    <property type="evidence" value="ECO:0007669"/>
    <property type="project" value="TreeGrafter"/>
</dbReference>
<evidence type="ECO:0000256" key="3">
    <source>
        <dbReference type="ARBA" id="ARBA00023163"/>
    </source>
</evidence>
<reference evidence="6 7" key="1">
    <citation type="submission" date="2018-12" db="EMBL/GenBank/DDBJ databases">
        <authorList>
            <person name="Grouzdev D.S."/>
            <person name="Krutkina M.S."/>
        </authorList>
    </citation>
    <scope>NUCLEOTIDE SEQUENCE [LARGE SCALE GENOMIC DNA]</scope>
    <source>
        <strain evidence="6 7">RmlP026</strain>
    </source>
</reference>
<keyword evidence="2 4" id="KW-0238">DNA-binding</keyword>
<feature type="domain" description="HTH tetR-type" evidence="5">
    <location>
        <begin position="6"/>
        <end position="66"/>
    </location>
</feature>
<evidence type="ECO:0000259" key="5">
    <source>
        <dbReference type="PROSITE" id="PS50977"/>
    </source>
</evidence>
<dbReference type="PROSITE" id="PS01081">
    <property type="entry name" value="HTH_TETR_1"/>
    <property type="match status" value="1"/>
</dbReference>
<dbReference type="RefSeq" id="WP_129229045.1">
    <property type="nucleotide sequence ID" value="NZ_QYBB01000039.1"/>
</dbReference>
<proteinExistence type="predicted"/>
<feature type="DNA-binding region" description="H-T-H motif" evidence="4">
    <location>
        <begin position="29"/>
        <end position="48"/>
    </location>
</feature>
<keyword evidence="7" id="KW-1185">Reference proteome</keyword>
<evidence type="ECO:0000313" key="7">
    <source>
        <dbReference type="Proteomes" id="UP000290759"/>
    </source>
</evidence>
<dbReference type="OrthoDB" id="9811084at2"/>
<evidence type="ECO:0000256" key="1">
    <source>
        <dbReference type="ARBA" id="ARBA00023015"/>
    </source>
</evidence>
<dbReference type="PROSITE" id="PS50977">
    <property type="entry name" value="HTH_TETR_2"/>
    <property type="match status" value="1"/>
</dbReference>
<dbReference type="InterPro" id="IPR023772">
    <property type="entry name" value="DNA-bd_HTH_TetR-type_CS"/>
</dbReference>
<dbReference type="Gene3D" id="1.10.357.10">
    <property type="entry name" value="Tetracycline Repressor, domain 2"/>
    <property type="match status" value="1"/>
</dbReference>
<evidence type="ECO:0000313" key="6">
    <source>
        <dbReference type="EMBL" id="RYC29802.1"/>
    </source>
</evidence>
<dbReference type="PANTHER" id="PTHR30055">
    <property type="entry name" value="HTH-TYPE TRANSCRIPTIONAL REGULATOR RUTR"/>
    <property type="match status" value="1"/>
</dbReference>
<dbReference type="InterPro" id="IPR009057">
    <property type="entry name" value="Homeodomain-like_sf"/>
</dbReference>
<dbReference type="Proteomes" id="UP000290759">
    <property type="component" value="Unassembled WGS sequence"/>
</dbReference>
<sequence>MDKPGPGARVRLQQAAVELFRERGYDGTTAAEIAARAGVTERTFFRHFPDKREVLFDGQAVLVDALTASIVDAPAELGPLDTLFRAFRSVTTLLEDNRPFSKPRQEVISATPALHERELSKLEALSEALALALQGRGVPALPAALAARTGMASFAHATLAWLEDGEPGLSHHLELAERTLRSMFRGRPSPVPTLDVVVGTTEFPSGGQE</sequence>
<name>A0A4Q2U0K0_9HYPH</name>
<keyword evidence="1" id="KW-0805">Transcription regulation</keyword>
<dbReference type="AlphaFoldDB" id="A0A4Q2U0K0"/>